<organism evidence="1 2">
    <name type="scientific">Anopheles minimus</name>
    <dbReference type="NCBI Taxonomy" id="112268"/>
    <lineage>
        <taxon>Eukaryota</taxon>
        <taxon>Metazoa</taxon>
        <taxon>Ecdysozoa</taxon>
        <taxon>Arthropoda</taxon>
        <taxon>Hexapoda</taxon>
        <taxon>Insecta</taxon>
        <taxon>Pterygota</taxon>
        <taxon>Neoptera</taxon>
        <taxon>Endopterygota</taxon>
        <taxon>Diptera</taxon>
        <taxon>Nematocera</taxon>
        <taxon>Culicoidea</taxon>
        <taxon>Culicidae</taxon>
        <taxon>Anophelinae</taxon>
        <taxon>Anopheles</taxon>
    </lineage>
</organism>
<dbReference type="Proteomes" id="UP000075920">
    <property type="component" value="Unassembled WGS sequence"/>
</dbReference>
<dbReference type="EnsemblMetazoa" id="AMIN007928-RA">
    <property type="protein sequence ID" value="AMIN007928-PA"/>
    <property type="gene ID" value="AMIN007928"/>
</dbReference>
<reference evidence="1" key="2">
    <citation type="submission" date="2020-05" db="UniProtKB">
        <authorList>
            <consortium name="EnsemblMetazoa"/>
        </authorList>
    </citation>
    <scope>IDENTIFICATION</scope>
    <source>
        <strain evidence="1">MINIMUS1</strain>
    </source>
</reference>
<sequence>MLTKQLELLHVPSFPKTLQEFSESSIPLLLPVPDLFDYLKHNPDHADQLINWNRSAQYEPARLGILQMCDLFERTIEETTELIGERLDKHQFYLITQPVLTTSMAD</sequence>
<evidence type="ECO:0000313" key="1">
    <source>
        <dbReference type="EnsemblMetazoa" id="AMIN007928-PA"/>
    </source>
</evidence>
<proteinExistence type="predicted"/>
<evidence type="ECO:0000313" key="2">
    <source>
        <dbReference type="Proteomes" id="UP000075920"/>
    </source>
</evidence>
<dbReference type="VEuPathDB" id="VectorBase:AMIN007928"/>
<name>A0A182WC48_9DIPT</name>
<protein>
    <submittedName>
        <fullName evidence="1">Uncharacterized protein</fullName>
    </submittedName>
</protein>
<keyword evidence="2" id="KW-1185">Reference proteome</keyword>
<dbReference type="AlphaFoldDB" id="A0A182WC48"/>
<accession>A0A182WC48</accession>
<reference evidence="2" key="1">
    <citation type="submission" date="2013-03" db="EMBL/GenBank/DDBJ databases">
        <title>The Genome Sequence of Anopheles minimus MINIMUS1.</title>
        <authorList>
            <consortium name="The Broad Institute Genomics Platform"/>
            <person name="Neafsey D.E."/>
            <person name="Walton C."/>
            <person name="Walker B."/>
            <person name="Young S.K."/>
            <person name="Zeng Q."/>
            <person name="Gargeya S."/>
            <person name="Fitzgerald M."/>
            <person name="Haas B."/>
            <person name="Abouelleil A."/>
            <person name="Allen A.W."/>
            <person name="Alvarado L."/>
            <person name="Arachchi H.M."/>
            <person name="Berlin A.M."/>
            <person name="Chapman S.B."/>
            <person name="Gainer-Dewar J."/>
            <person name="Goldberg J."/>
            <person name="Griggs A."/>
            <person name="Gujja S."/>
            <person name="Hansen M."/>
            <person name="Howarth C."/>
            <person name="Imamovic A."/>
            <person name="Ireland A."/>
            <person name="Larimer J."/>
            <person name="McCowan C."/>
            <person name="Murphy C."/>
            <person name="Pearson M."/>
            <person name="Poon T.W."/>
            <person name="Priest M."/>
            <person name="Roberts A."/>
            <person name="Saif S."/>
            <person name="Shea T."/>
            <person name="Sisk P."/>
            <person name="Sykes S."/>
            <person name="Wortman J."/>
            <person name="Nusbaum C."/>
            <person name="Birren B."/>
        </authorList>
    </citation>
    <scope>NUCLEOTIDE SEQUENCE [LARGE SCALE GENOMIC DNA]</scope>
    <source>
        <strain evidence="2">MINIMUS1</strain>
    </source>
</reference>